<organism evidence="2 3">
    <name type="scientific">Xylaria flabelliformis</name>
    <dbReference type="NCBI Taxonomy" id="2512241"/>
    <lineage>
        <taxon>Eukaryota</taxon>
        <taxon>Fungi</taxon>
        <taxon>Dikarya</taxon>
        <taxon>Ascomycota</taxon>
        <taxon>Pezizomycotina</taxon>
        <taxon>Sordariomycetes</taxon>
        <taxon>Xylariomycetidae</taxon>
        <taxon>Xylariales</taxon>
        <taxon>Xylariaceae</taxon>
        <taxon>Xylaria</taxon>
    </lineage>
</organism>
<keyword evidence="3" id="KW-1185">Reference proteome</keyword>
<dbReference type="OrthoDB" id="5213862at2759"/>
<feature type="compositionally biased region" description="Low complexity" evidence="1">
    <location>
        <begin position="33"/>
        <end position="61"/>
    </location>
</feature>
<feature type="region of interest" description="Disordered" evidence="1">
    <location>
        <begin position="32"/>
        <end position="75"/>
    </location>
</feature>
<name>A0A553IF64_9PEZI</name>
<protein>
    <submittedName>
        <fullName evidence="2">Uncharacterized protein</fullName>
    </submittedName>
</protein>
<gene>
    <name evidence="2" type="ORF">FHL15_000176</name>
</gene>
<sequence>MNDFKLNTCRIPSTQRQPKSQAPLRWFSRQRISSSGTTCRRYSSRSRSSSSDLSSIGQSPSTEFLDEVSSSEPPGYRSTACIDASFSSMSTSANYNDDCLLLVPHVSITPEVQTFNNSICTVWATIEISVRLSRPRVDDMLDANTEDSSLLSNPLRVGSVSRFGYLYNLQVDVFPTSQTTILEVIAGDKKRLLNLGSTILVLAKVQIDCRRRQKPYGAMVQKSDELIADLESELGLDHIKYLQVCLQYHHSGFSTSNNATPIDGTIDCQTQLKTTTTGVIDQHDLHSPQSMSYAKAGKSSLLDVVASYWGPLRANQIFSHKTHQADEVVMNNTIVIDNSKAMAAEKSLTHQATISLDPFTSLSQRQVELQPPSPEQGDDPARRIWTEMRRKASHSRPIIRTTNIGNSSSATERTMMGRLSTTTSPTKVKSEVDRRREMIRDVALRNKRSIGAESLKSLVPSMMNLEMSSKDAWGDSSSNASNKENIPPERRKEGRWSFAGWW</sequence>
<feature type="compositionally biased region" description="Basic and acidic residues" evidence="1">
    <location>
        <begin position="486"/>
        <end position="495"/>
    </location>
</feature>
<evidence type="ECO:0000313" key="3">
    <source>
        <dbReference type="Proteomes" id="UP000319160"/>
    </source>
</evidence>
<dbReference type="EMBL" id="VFLP01000001">
    <property type="protein sequence ID" value="TRX98834.1"/>
    <property type="molecule type" value="Genomic_DNA"/>
</dbReference>
<accession>A0A553IF64</accession>
<evidence type="ECO:0000313" key="2">
    <source>
        <dbReference type="EMBL" id="TRX98834.1"/>
    </source>
</evidence>
<feature type="compositionally biased region" description="Polar residues" evidence="1">
    <location>
        <begin position="475"/>
        <end position="484"/>
    </location>
</feature>
<feature type="region of interest" description="Disordered" evidence="1">
    <location>
        <begin position="469"/>
        <end position="502"/>
    </location>
</feature>
<dbReference type="Proteomes" id="UP000319160">
    <property type="component" value="Unassembled WGS sequence"/>
</dbReference>
<comment type="caution">
    <text evidence="2">The sequence shown here is derived from an EMBL/GenBank/DDBJ whole genome shotgun (WGS) entry which is preliminary data.</text>
</comment>
<dbReference type="AlphaFoldDB" id="A0A553IF64"/>
<evidence type="ECO:0000256" key="1">
    <source>
        <dbReference type="SAM" id="MobiDB-lite"/>
    </source>
</evidence>
<reference evidence="3" key="1">
    <citation type="submission" date="2019-06" db="EMBL/GenBank/DDBJ databases">
        <title>Draft genome sequence of the griseofulvin-producing fungus Xylaria cubensis strain G536.</title>
        <authorList>
            <person name="Mead M.E."/>
            <person name="Raja H.A."/>
            <person name="Steenwyk J.L."/>
            <person name="Knowles S.L."/>
            <person name="Oberlies N.H."/>
            <person name="Rokas A."/>
        </authorList>
    </citation>
    <scope>NUCLEOTIDE SEQUENCE [LARGE SCALE GENOMIC DNA]</scope>
    <source>
        <strain evidence="3">G536</strain>
    </source>
</reference>
<proteinExistence type="predicted"/>